<evidence type="ECO:0000313" key="9">
    <source>
        <dbReference type="Proteomes" id="UP001139451"/>
    </source>
</evidence>
<evidence type="ECO:0000313" key="8">
    <source>
        <dbReference type="EMBL" id="MCP3730819.1"/>
    </source>
</evidence>
<proteinExistence type="inferred from homology"/>
<gene>
    <name evidence="8" type="ORF">M9978_10295</name>
</gene>
<accession>A0A9X2HNA8</accession>
<evidence type="ECO:0000256" key="6">
    <source>
        <dbReference type="ARBA" id="ARBA00023136"/>
    </source>
</evidence>
<dbReference type="Proteomes" id="UP001139451">
    <property type="component" value="Unassembled WGS sequence"/>
</dbReference>
<protein>
    <submittedName>
        <fullName evidence="8">Oligosaccharide flippase family protein</fullName>
    </submittedName>
</protein>
<feature type="transmembrane region" description="Helical" evidence="7">
    <location>
        <begin position="235"/>
        <end position="255"/>
    </location>
</feature>
<evidence type="ECO:0000256" key="7">
    <source>
        <dbReference type="SAM" id="Phobius"/>
    </source>
</evidence>
<feature type="transmembrane region" description="Helical" evidence="7">
    <location>
        <begin position="198"/>
        <end position="215"/>
    </location>
</feature>
<reference evidence="8" key="1">
    <citation type="submission" date="2022-05" db="EMBL/GenBank/DDBJ databases">
        <title>Sphingomonas sp. strain MG17 Genome sequencing and assembly.</title>
        <authorList>
            <person name="Kim I."/>
        </authorList>
    </citation>
    <scope>NUCLEOTIDE SEQUENCE</scope>
    <source>
        <strain evidence="8">MG17</strain>
    </source>
</reference>
<evidence type="ECO:0000256" key="5">
    <source>
        <dbReference type="ARBA" id="ARBA00022989"/>
    </source>
</evidence>
<feature type="transmembrane region" description="Helical" evidence="7">
    <location>
        <begin position="309"/>
        <end position="330"/>
    </location>
</feature>
<dbReference type="PANTHER" id="PTHR30250">
    <property type="entry name" value="PST FAMILY PREDICTED COLANIC ACID TRANSPORTER"/>
    <property type="match status" value="1"/>
</dbReference>
<organism evidence="8 9">
    <name type="scientific">Sphingomonas tagetis</name>
    <dbReference type="NCBI Taxonomy" id="2949092"/>
    <lineage>
        <taxon>Bacteria</taxon>
        <taxon>Pseudomonadati</taxon>
        <taxon>Pseudomonadota</taxon>
        <taxon>Alphaproteobacteria</taxon>
        <taxon>Sphingomonadales</taxon>
        <taxon>Sphingomonadaceae</taxon>
        <taxon>Sphingomonas</taxon>
    </lineage>
</organism>
<dbReference type="PANTHER" id="PTHR30250:SF10">
    <property type="entry name" value="LIPOPOLYSACCHARIDE BIOSYNTHESIS PROTEIN WZXC"/>
    <property type="match status" value="1"/>
</dbReference>
<dbReference type="AlphaFoldDB" id="A0A9X2HNA8"/>
<feature type="transmembrane region" description="Helical" evidence="7">
    <location>
        <begin position="98"/>
        <end position="121"/>
    </location>
</feature>
<evidence type="ECO:0000256" key="2">
    <source>
        <dbReference type="ARBA" id="ARBA00007430"/>
    </source>
</evidence>
<feature type="transmembrane region" description="Helical" evidence="7">
    <location>
        <begin position="25"/>
        <end position="52"/>
    </location>
</feature>
<feature type="transmembrane region" description="Helical" evidence="7">
    <location>
        <begin position="401"/>
        <end position="425"/>
    </location>
</feature>
<comment type="similarity">
    <text evidence="2">Belongs to the polysaccharide synthase family.</text>
</comment>
<evidence type="ECO:0000256" key="1">
    <source>
        <dbReference type="ARBA" id="ARBA00004651"/>
    </source>
</evidence>
<dbReference type="EMBL" id="JAMLDX010000006">
    <property type="protein sequence ID" value="MCP3730819.1"/>
    <property type="molecule type" value="Genomic_DNA"/>
</dbReference>
<name>A0A9X2HNA8_9SPHN</name>
<feature type="transmembrane region" description="Helical" evidence="7">
    <location>
        <begin position="159"/>
        <end position="178"/>
    </location>
</feature>
<evidence type="ECO:0000256" key="3">
    <source>
        <dbReference type="ARBA" id="ARBA00022475"/>
    </source>
</evidence>
<dbReference type="GO" id="GO:0005886">
    <property type="term" value="C:plasma membrane"/>
    <property type="evidence" value="ECO:0007669"/>
    <property type="project" value="UniProtKB-SubCell"/>
</dbReference>
<keyword evidence="6 7" id="KW-0472">Membrane</keyword>
<feature type="transmembrane region" description="Helical" evidence="7">
    <location>
        <begin position="133"/>
        <end position="153"/>
    </location>
</feature>
<feature type="transmembrane region" description="Helical" evidence="7">
    <location>
        <begin position="342"/>
        <end position="362"/>
    </location>
</feature>
<keyword evidence="3" id="KW-1003">Cell membrane</keyword>
<comment type="subcellular location">
    <subcellularLocation>
        <location evidence="1">Cell membrane</location>
        <topology evidence="1">Multi-pass membrane protein</topology>
    </subcellularLocation>
</comment>
<keyword evidence="9" id="KW-1185">Reference proteome</keyword>
<dbReference type="RefSeq" id="WP_254292951.1">
    <property type="nucleotide sequence ID" value="NZ_JAMLDX010000006.1"/>
</dbReference>
<keyword evidence="5 7" id="KW-1133">Transmembrane helix</keyword>
<evidence type="ECO:0000256" key="4">
    <source>
        <dbReference type="ARBA" id="ARBA00022692"/>
    </source>
</evidence>
<comment type="caution">
    <text evidence="8">The sequence shown here is derived from an EMBL/GenBank/DDBJ whole genome shotgun (WGS) entry which is preliminary data.</text>
</comment>
<sequence length="426" mass="47333">MGIVVLLNLLRIVSTIVLTRLLNAEAYGVIGIVTSIAVVFALISDIGVVAFVVRHEQGLDSRLLDEIWTIRLVRSAVLTVAMAVLAGPISQFMQKPELFWPLVFGSLTFLLDGLGSMSIATALRQNLVKRLSVIDLIASLFVFVISVSLAWWWGNFWAVLVTSSLGQCLRAVLSYIWFPDSARRLRFSRARFLELWRFARYITGSTIITLFLTQADKLVLSRLFTLETLGLYVLASNLATAAVGLAAAYCTRVLYPNLARQWRESPSTFREAFYHQKMLMSSLYIFAVGGTIGSADLIVAVLYDERYYSASVFFQLLSVSALFALNNYAINELTIASGRQYFTFRANVVRLLYLGIFAYPAYRWFGPVGAIAVVGSTELVAQLYGWSTLHRLRLLDWRRELSLLGLGGVGVAIGLGVNAVGLRLLH</sequence>
<dbReference type="InterPro" id="IPR050833">
    <property type="entry name" value="Poly_Biosynth_Transport"/>
</dbReference>
<feature type="transmembrane region" description="Helical" evidence="7">
    <location>
        <begin position="72"/>
        <end position="92"/>
    </location>
</feature>
<feature type="transmembrane region" description="Helical" evidence="7">
    <location>
        <begin position="283"/>
        <end position="303"/>
    </location>
</feature>
<dbReference type="Pfam" id="PF13440">
    <property type="entry name" value="Polysacc_synt_3"/>
    <property type="match status" value="1"/>
</dbReference>
<keyword evidence="4 7" id="KW-0812">Transmembrane</keyword>